<dbReference type="InterPro" id="IPR009091">
    <property type="entry name" value="RCC1/BLIP-II"/>
</dbReference>
<dbReference type="EMBL" id="CM000780">
    <property type="protein sequence ID" value="AQK52431.1"/>
    <property type="molecule type" value="Genomic_DNA"/>
</dbReference>
<organism evidence="2">
    <name type="scientific">Zea mays</name>
    <name type="common">Maize</name>
    <dbReference type="NCBI Taxonomy" id="4577"/>
    <lineage>
        <taxon>Eukaryota</taxon>
        <taxon>Viridiplantae</taxon>
        <taxon>Streptophyta</taxon>
        <taxon>Embryophyta</taxon>
        <taxon>Tracheophyta</taxon>
        <taxon>Spermatophyta</taxon>
        <taxon>Magnoliopsida</taxon>
        <taxon>Liliopsida</taxon>
        <taxon>Poales</taxon>
        <taxon>Poaceae</taxon>
        <taxon>PACMAD clade</taxon>
        <taxon>Panicoideae</taxon>
        <taxon>Andropogonodae</taxon>
        <taxon>Andropogoneae</taxon>
        <taxon>Tripsacinae</taxon>
        <taxon>Zea</taxon>
    </lineage>
</organism>
<evidence type="ECO:0000256" key="1">
    <source>
        <dbReference type="SAM" id="MobiDB-lite"/>
    </source>
</evidence>
<dbReference type="InterPro" id="IPR000408">
    <property type="entry name" value="Reg_chr_condens"/>
</dbReference>
<feature type="region of interest" description="Disordered" evidence="1">
    <location>
        <begin position="48"/>
        <end position="135"/>
    </location>
</feature>
<feature type="compositionally biased region" description="Basic residues" evidence="1">
    <location>
        <begin position="52"/>
        <end position="61"/>
    </location>
</feature>
<sequence length="135" mass="14072">MATPLRATAVLAWGSGEDGQLGMGGNEEKDWPHFVEALGPYAVTAVVAGSGTRRRPRRRAPRAPSTLSRVSRSSRRRLAGGIASQLTTRGAPTPGVETSTGSVVRSLRGRRTGRGRSGGTSRSRSGARSSSKSGK</sequence>
<dbReference type="AlphaFoldDB" id="A0A1D6Q1E2"/>
<gene>
    <name evidence="2" type="ORF">ZEAMMB73_Zm00001d050380</name>
</gene>
<dbReference type="PROSITE" id="PS50012">
    <property type="entry name" value="RCC1_3"/>
    <property type="match status" value="1"/>
</dbReference>
<name>A0A1D6Q1E2_MAIZE</name>
<reference evidence="2" key="1">
    <citation type="submission" date="2015-12" db="EMBL/GenBank/DDBJ databases">
        <title>Update maize B73 reference genome by single molecule sequencing technologies.</title>
        <authorList>
            <consortium name="Maize Genome Sequencing Project"/>
            <person name="Ware D."/>
        </authorList>
    </citation>
    <scope>NUCLEOTIDE SEQUENCE</scope>
    <source>
        <tissue evidence="2">Seedling</tissue>
    </source>
</reference>
<dbReference type="SUPFAM" id="SSF50985">
    <property type="entry name" value="RCC1/BLIP-II"/>
    <property type="match status" value="1"/>
</dbReference>
<proteinExistence type="predicted"/>
<feature type="compositionally biased region" description="Low complexity" evidence="1">
    <location>
        <begin position="62"/>
        <end position="71"/>
    </location>
</feature>
<evidence type="ECO:0000313" key="2">
    <source>
        <dbReference type="EMBL" id="AQK52431.1"/>
    </source>
</evidence>
<protein>
    <submittedName>
        <fullName evidence="2">Regulator of chromosome condensation3</fullName>
    </submittedName>
</protein>
<dbReference type="Gene3D" id="2.130.10.30">
    <property type="entry name" value="Regulator of chromosome condensation 1/beta-lactamase-inhibitor protein II"/>
    <property type="match status" value="1"/>
</dbReference>
<dbReference type="Pfam" id="PF00415">
    <property type="entry name" value="RCC1"/>
    <property type="match status" value="1"/>
</dbReference>
<feature type="compositionally biased region" description="Low complexity" evidence="1">
    <location>
        <begin position="119"/>
        <end position="135"/>
    </location>
</feature>
<accession>A0A1D6Q1E2</accession>